<name>A0A370MY84_9BURK</name>
<protein>
    <recommendedName>
        <fullName evidence="4">AAA+ ATPase domain-containing protein</fullName>
    </recommendedName>
</protein>
<evidence type="ECO:0000256" key="1">
    <source>
        <dbReference type="SAM" id="MobiDB-lite"/>
    </source>
</evidence>
<reference evidence="3" key="1">
    <citation type="submission" date="2018-06" db="EMBL/GenBank/DDBJ databases">
        <authorList>
            <person name="Feng T."/>
            <person name="Jeon C.O."/>
        </authorList>
    </citation>
    <scope>NUCLEOTIDE SEQUENCE [LARGE SCALE GENOMIC DNA]</scope>
    <source>
        <strain evidence="3">S23</strain>
    </source>
</reference>
<dbReference type="SUPFAM" id="SSF52540">
    <property type="entry name" value="P-loop containing nucleoside triphosphate hydrolases"/>
    <property type="match status" value="1"/>
</dbReference>
<dbReference type="InterPro" id="IPR027417">
    <property type="entry name" value="P-loop_NTPase"/>
</dbReference>
<dbReference type="RefSeq" id="WP_115216764.1">
    <property type="nucleotide sequence ID" value="NZ_QKWJ01000149.1"/>
</dbReference>
<comment type="caution">
    <text evidence="2">The sequence shown here is derived from an EMBL/GenBank/DDBJ whole genome shotgun (WGS) entry which is preliminary data.</text>
</comment>
<sequence>MTNPEMESLEAEEAFAKKMALVYELPLREKIRHLRGLRIKHRNLEDVANRMLELLCPCNDVSIISLAGVSGVGKSTLVFELVADLLVSANYGFPGGILPLSIPALKGQKTEASVVYDLALEAINERMKDQKVAYEVIDGRVVMLPKREAKKVSAKQKEMVAALKNRQILALALDEFFHLLRFGNKHATLDSIKSCADDCGPKIIIIGGFEMLEAVDGYAQIQLRGSDLYLARYGAKSGCPDDAKEEERWHEEEKEAYGEILVGIQNQWPYRNLPNLAAHVDHFYTECLGNMRATKKLCAAVAQKQDANGGQWDDEYFNDCRLQSAKLARMKAEFEEQEERIRGFDDGWMARDIVVDPPKKFPASSQQDNKPAKGRSQSR</sequence>
<dbReference type="InterPro" id="IPR008868">
    <property type="entry name" value="TniB"/>
</dbReference>
<proteinExistence type="predicted"/>
<feature type="region of interest" description="Disordered" evidence="1">
    <location>
        <begin position="355"/>
        <end position="379"/>
    </location>
</feature>
<dbReference type="AlphaFoldDB" id="A0A370MY84"/>
<evidence type="ECO:0008006" key="4">
    <source>
        <dbReference type="Google" id="ProtNLM"/>
    </source>
</evidence>
<dbReference type="Pfam" id="PF05621">
    <property type="entry name" value="TniB"/>
    <property type="match status" value="1"/>
</dbReference>
<dbReference type="Proteomes" id="UP000255165">
    <property type="component" value="Unassembled WGS sequence"/>
</dbReference>
<accession>A0A370MY84</accession>
<evidence type="ECO:0000313" key="2">
    <source>
        <dbReference type="EMBL" id="RDJ98348.1"/>
    </source>
</evidence>
<gene>
    <name evidence="2" type="ORF">DN412_41130</name>
</gene>
<keyword evidence="3" id="KW-1185">Reference proteome</keyword>
<organism evidence="2 3">
    <name type="scientific">Cupriavidus lacunae</name>
    <dbReference type="NCBI Taxonomy" id="2666307"/>
    <lineage>
        <taxon>Bacteria</taxon>
        <taxon>Pseudomonadati</taxon>
        <taxon>Pseudomonadota</taxon>
        <taxon>Betaproteobacteria</taxon>
        <taxon>Burkholderiales</taxon>
        <taxon>Burkholderiaceae</taxon>
        <taxon>Cupriavidus</taxon>
    </lineage>
</organism>
<dbReference type="EMBL" id="QKWJ01000149">
    <property type="protein sequence ID" value="RDJ98348.1"/>
    <property type="molecule type" value="Genomic_DNA"/>
</dbReference>
<evidence type="ECO:0000313" key="3">
    <source>
        <dbReference type="Proteomes" id="UP000255165"/>
    </source>
</evidence>